<dbReference type="InterPro" id="IPR027434">
    <property type="entry name" value="Homing_endonucl"/>
</dbReference>
<accession>A0ABW1NCL9</accession>
<dbReference type="EMBL" id="JBHSRF010000007">
    <property type="protein sequence ID" value="MFC6081043.1"/>
    <property type="molecule type" value="Genomic_DNA"/>
</dbReference>
<dbReference type="PROSITE" id="PS50818">
    <property type="entry name" value="INTEIN_C_TER"/>
    <property type="match status" value="1"/>
</dbReference>
<comment type="caution">
    <text evidence="2">The sequence shown here is derived from an EMBL/GenBank/DDBJ whole genome shotgun (WGS) entry which is preliminary data.</text>
</comment>
<dbReference type="InterPro" id="IPR030934">
    <property type="entry name" value="Intein_C"/>
</dbReference>
<dbReference type="SUPFAM" id="SSF55608">
    <property type="entry name" value="Homing endonucleases"/>
    <property type="match status" value="1"/>
</dbReference>
<evidence type="ECO:0000313" key="2">
    <source>
        <dbReference type="EMBL" id="MFC6081043.1"/>
    </source>
</evidence>
<reference evidence="3" key="1">
    <citation type="journal article" date="2019" name="Int. J. Syst. Evol. Microbiol.">
        <title>The Global Catalogue of Microorganisms (GCM) 10K type strain sequencing project: providing services to taxonomists for standard genome sequencing and annotation.</title>
        <authorList>
            <consortium name="The Broad Institute Genomics Platform"/>
            <consortium name="The Broad Institute Genome Sequencing Center for Infectious Disease"/>
            <person name="Wu L."/>
            <person name="Ma J."/>
        </authorList>
    </citation>
    <scope>NUCLEOTIDE SEQUENCE [LARGE SCALE GENOMIC DNA]</scope>
    <source>
        <strain evidence="3">JCM 30346</strain>
    </source>
</reference>
<evidence type="ECO:0000313" key="3">
    <source>
        <dbReference type="Proteomes" id="UP001596137"/>
    </source>
</evidence>
<protein>
    <recommendedName>
        <fullName evidence="1">Hint domain-containing protein</fullName>
    </recommendedName>
</protein>
<dbReference type="Gene3D" id="3.10.28.10">
    <property type="entry name" value="Homing endonucleases"/>
    <property type="match status" value="1"/>
</dbReference>
<sequence length="768" mass="86349">MTTQDNAAPLMFDPQPHLHIGDLLDLDHLVETLRQGLISEKRHPTEPLRIYNYTEQAIYRQAWTAVTRLCRGLVVDDHGIIVARPYQKFFNHFESHAGTLDLSAPAEVIDKLDGCFPRGTTLNLWGGGTITIEEVVNKRLPVTLVGMDEQGDLVPATVTDWHKNGRKDHWLDIEVACRVSRASGAAGHANRLRVTVNHHVMVNGEYRPACEIKPGDTVITQTWRPSDEVLRLARASLLGDGCLMPSASKPGQARYQEVHSEKQAEYVESLRKSLGDCGARRSDTRSGHGSRLLWAGSREYEGLGDLWREWYPDGVKRVPADLSWMDDHAVAKWLMDDGHRQQFKAQADRISFATHSFQEEDVRRLGERLCEMYGISYHLIRDRGWSLVINSGRRQQIRAMWQAIAPHVHPSMRYKLPERYRELPYIEPTPGHEIVVPKEARVVTVSPVEPTERNFPSGRTGYDITTTTHNYLARGVLVHNSLGILYPTSDGYAVATRSSFTSEQAIHATTVLRERYGDFEPPDGMTVLVEIIYPENRIVCDYGGADDLFLLGAVDIATGTVVGPDWVSGWPGPQASVFNVRSLADALAMPPRPGAEGLVVRMLDTGHMVKIKQEDYLHLHAVLGRLTARALWEFCAVNACKDFITTPKRWNSYLDMDPATGARVLQIGPDWLRTLLEDLPDEFHAWVVAKVDGFHQEAARLTAELRDLAELARFVYGDDRKGMVAELRDHPHYGALFLLYAGKDITTHVWKALYPGVETPWARPEAAV</sequence>
<feature type="domain" description="Hint" evidence="1">
    <location>
        <begin position="113"/>
        <end position="222"/>
    </location>
</feature>
<name>A0ABW1NCL9_9ACTN</name>
<gene>
    <name evidence="2" type="ORF">ACFP1K_07710</name>
</gene>
<dbReference type="SUPFAM" id="SSF51294">
    <property type="entry name" value="Hedgehog/intein (Hint) domain"/>
    <property type="match status" value="1"/>
</dbReference>
<dbReference type="CDD" id="cd00081">
    <property type="entry name" value="Hint"/>
    <property type="match status" value="1"/>
</dbReference>
<dbReference type="RefSeq" id="WP_380748453.1">
    <property type="nucleotide sequence ID" value="NZ_JBHSRF010000007.1"/>
</dbReference>
<dbReference type="Gene3D" id="2.170.16.10">
    <property type="entry name" value="Hedgehog/Intein (Hint) domain"/>
    <property type="match status" value="1"/>
</dbReference>
<dbReference type="InterPro" id="IPR004860">
    <property type="entry name" value="LAGLIDADG_dom"/>
</dbReference>
<dbReference type="NCBIfam" id="TIGR01443">
    <property type="entry name" value="intein_Cterm"/>
    <property type="match status" value="1"/>
</dbReference>
<keyword evidence="3" id="KW-1185">Reference proteome</keyword>
<evidence type="ECO:0000259" key="1">
    <source>
        <dbReference type="SMART" id="SM00306"/>
    </source>
</evidence>
<organism evidence="2 3">
    <name type="scientific">Sphaerisporangium aureirubrum</name>
    <dbReference type="NCBI Taxonomy" id="1544736"/>
    <lineage>
        <taxon>Bacteria</taxon>
        <taxon>Bacillati</taxon>
        <taxon>Actinomycetota</taxon>
        <taxon>Actinomycetes</taxon>
        <taxon>Streptosporangiales</taxon>
        <taxon>Streptosporangiaceae</taxon>
        <taxon>Sphaerisporangium</taxon>
    </lineage>
</organism>
<dbReference type="InterPro" id="IPR036844">
    <property type="entry name" value="Hint_dom_sf"/>
</dbReference>
<dbReference type="InterPro" id="IPR003587">
    <property type="entry name" value="Hint_dom_N"/>
</dbReference>
<dbReference type="Pfam" id="PF03161">
    <property type="entry name" value="LAGLIDADG_2"/>
    <property type="match status" value="1"/>
</dbReference>
<proteinExistence type="predicted"/>
<dbReference type="SMART" id="SM00306">
    <property type="entry name" value="HintN"/>
    <property type="match status" value="1"/>
</dbReference>
<dbReference type="Proteomes" id="UP001596137">
    <property type="component" value="Unassembled WGS sequence"/>
</dbReference>